<proteinExistence type="predicted"/>
<sequence length="245" mass="27105">MIGALLIAGVFVGLFFWKTAKGVYTLAKERKKNNCCQNIKTTKMFLKSFLILLYTITAVLTLPTQTEIENSISRGAHNIIYYVIGAVILIGFMIVLCLWQAVKGIWVLLKIGLLVGSGAALFYLIVQGFGIRYFNNPQISKLVAKFFETTKMSFKSLLIILIAITTLTLAAPTQKDITDEISKEVPKHIIYYIIGALIVVGVIIILLCWTAAKGCCCLLKIGLLVGCGFLLFFFIVKGTIDYKEA</sequence>
<gene>
    <name evidence="2" type="ORF">PVAND_017554</name>
</gene>
<accession>A0A9J6BJD2</accession>
<dbReference type="EMBL" id="JADBJN010000004">
    <property type="protein sequence ID" value="KAG5669671.1"/>
    <property type="molecule type" value="Genomic_DNA"/>
</dbReference>
<evidence type="ECO:0000313" key="3">
    <source>
        <dbReference type="Proteomes" id="UP001107558"/>
    </source>
</evidence>
<keyword evidence="1" id="KW-0472">Membrane</keyword>
<comment type="caution">
    <text evidence="2">The sequence shown here is derived from an EMBL/GenBank/DDBJ whole genome shotgun (WGS) entry which is preliminary data.</text>
</comment>
<evidence type="ECO:0000256" key="1">
    <source>
        <dbReference type="SAM" id="Phobius"/>
    </source>
</evidence>
<keyword evidence="3" id="KW-1185">Reference proteome</keyword>
<keyword evidence="1" id="KW-1133">Transmembrane helix</keyword>
<reference evidence="2" key="1">
    <citation type="submission" date="2021-03" db="EMBL/GenBank/DDBJ databases">
        <title>Chromosome level genome of the anhydrobiotic midge Polypedilum vanderplanki.</title>
        <authorList>
            <person name="Yoshida Y."/>
            <person name="Kikawada T."/>
            <person name="Gusev O."/>
        </authorList>
    </citation>
    <scope>NUCLEOTIDE SEQUENCE</scope>
    <source>
        <strain evidence="2">NIAS01</strain>
        <tissue evidence="2">Whole body or cell culture</tissue>
    </source>
</reference>
<dbReference type="AlphaFoldDB" id="A0A9J6BJD2"/>
<keyword evidence="1" id="KW-0812">Transmembrane</keyword>
<name>A0A9J6BJD2_POLVA</name>
<feature type="transmembrane region" description="Helical" evidence="1">
    <location>
        <begin position="6"/>
        <end position="24"/>
    </location>
</feature>
<protein>
    <submittedName>
        <fullName evidence="2">Uncharacterized protein</fullName>
    </submittedName>
</protein>
<feature type="transmembrane region" description="Helical" evidence="1">
    <location>
        <begin position="154"/>
        <end position="171"/>
    </location>
</feature>
<feature type="transmembrane region" description="Helical" evidence="1">
    <location>
        <begin position="191"/>
        <end position="212"/>
    </location>
</feature>
<evidence type="ECO:0000313" key="2">
    <source>
        <dbReference type="EMBL" id="KAG5669671.1"/>
    </source>
</evidence>
<organism evidence="2 3">
    <name type="scientific">Polypedilum vanderplanki</name>
    <name type="common">Sleeping chironomid midge</name>
    <dbReference type="NCBI Taxonomy" id="319348"/>
    <lineage>
        <taxon>Eukaryota</taxon>
        <taxon>Metazoa</taxon>
        <taxon>Ecdysozoa</taxon>
        <taxon>Arthropoda</taxon>
        <taxon>Hexapoda</taxon>
        <taxon>Insecta</taxon>
        <taxon>Pterygota</taxon>
        <taxon>Neoptera</taxon>
        <taxon>Endopterygota</taxon>
        <taxon>Diptera</taxon>
        <taxon>Nematocera</taxon>
        <taxon>Chironomoidea</taxon>
        <taxon>Chironomidae</taxon>
        <taxon>Chironominae</taxon>
        <taxon>Polypedilum</taxon>
        <taxon>Polypedilum</taxon>
    </lineage>
</organism>
<feature type="transmembrane region" description="Helical" evidence="1">
    <location>
        <begin position="218"/>
        <end position="236"/>
    </location>
</feature>
<dbReference type="Proteomes" id="UP001107558">
    <property type="component" value="Chromosome 4"/>
</dbReference>
<feature type="transmembrane region" description="Helical" evidence="1">
    <location>
        <begin position="79"/>
        <end position="99"/>
    </location>
</feature>
<feature type="transmembrane region" description="Helical" evidence="1">
    <location>
        <begin position="111"/>
        <end position="134"/>
    </location>
</feature>